<dbReference type="Proteomes" id="UP000264071">
    <property type="component" value="Unassembled WGS sequence"/>
</dbReference>
<comment type="caution">
    <text evidence="4">The sequence shown here is derived from an EMBL/GenBank/DDBJ whole genome shotgun (WGS) entry which is preliminary data.</text>
</comment>
<evidence type="ECO:0000313" key="4">
    <source>
        <dbReference type="EMBL" id="HCT58728.1"/>
    </source>
</evidence>
<proteinExistence type="predicted"/>
<feature type="transmembrane region" description="Helical" evidence="3">
    <location>
        <begin position="104"/>
        <end position="122"/>
    </location>
</feature>
<keyword evidence="3" id="KW-1133">Transmembrane helix</keyword>
<evidence type="ECO:0000313" key="5">
    <source>
        <dbReference type="Proteomes" id="UP000264071"/>
    </source>
</evidence>
<feature type="region of interest" description="Disordered" evidence="2">
    <location>
        <begin position="36"/>
        <end position="67"/>
    </location>
</feature>
<reference evidence="4 5" key="1">
    <citation type="journal article" date="2018" name="Nat. Biotechnol.">
        <title>A standardized bacterial taxonomy based on genome phylogeny substantially revises the tree of life.</title>
        <authorList>
            <person name="Parks D.H."/>
            <person name="Chuvochina M."/>
            <person name="Waite D.W."/>
            <person name="Rinke C."/>
            <person name="Skarshewski A."/>
            <person name="Chaumeil P.A."/>
            <person name="Hugenholtz P."/>
        </authorList>
    </citation>
    <scope>NUCLEOTIDE SEQUENCE [LARGE SCALE GENOMIC DNA]</scope>
    <source>
        <strain evidence="4">UBA8844</strain>
    </source>
</reference>
<organism evidence="4 5">
    <name type="scientific">Gemmatimonas aurantiaca</name>
    <dbReference type="NCBI Taxonomy" id="173480"/>
    <lineage>
        <taxon>Bacteria</taxon>
        <taxon>Pseudomonadati</taxon>
        <taxon>Gemmatimonadota</taxon>
        <taxon>Gemmatimonadia</taxon>
        <taxon>Gemmatimonadales</taxon>
        <taxon>Gemmatimonadaceae</taxon>
        <taxon>Gemmatimonas</taxon>
    </lineage>
</organism>
<keyword evidence="1" id="KW-0175">Coiled coil</keyword>
<name>A0A3D4VDL2_9BACT</name>
<evidence type="ECO:0000256" key="2">
    <source>
        <dbReference type="SAM" id="MobiDB-lite"/>
    </source>
</evidence>
<dbReference type="AlphaFoldDB" id="A0A3D4VDL2"/>
<feature type="coiled-coil region" evidence="1">
    <location>
        <begin position="136"/>
        <end position="170"/>
    </location>
</feature>
<keyword evidence="3" id="KW-0812">Transmembrane</keyword>
<dbReference type="EMBL" id="DPIY01000011">
    <property type="protein sequence ID" value="HCT58728.1"/>
    <property type="molecule type" value="Genomic_DNA"/>
</dbReference>
<accession>A0A3D4VDL2</accession>
<evidence type="ECO:0000256" key="1">
    <source>
        <dbReference type="SAM" id="Coils"/>
    </source>
</evidence>
<sequence length="194" mass="21012">MMQQAGQPARSLDGAQLEKEINEAVRAAMEGARDATQAARTAAQDAARAEAQAQRQPGTIVFPTNGPDPDITVRVDGLGIHVQQGQTSTTVPIRDVVPDGLVKISWAFAAAVGFLCIGWPIARAIARYIDRRGSAAAQESALRQQFESRFENMERNLDTVAVEMEKVSEAQRFTTRVLTERGEPVPVSSHTASR</sequence>
<evidence type="ECO:0000256" key="3">
    <source>
        <dbReference type="SAM" id="Phobius"/>
    </source>
</evidence>
<keyword evidence="3" id="KW-0472">Membrane</keyword>
<gene>
    <name evidence="4" type="ORF">DGD08_16095</name>
</gene>
<protein>
    <submittedName>
        <fullName evidence="4">Uncharacterized protein</fullName>
    </submittedName>
</protein>
<feature type="compositionally biased region" description="Low complexity" evidence="2">
    <location>
        <begin position="36"/>
        <end position="56"/>
    </location>
</feature>